<dbReference type="EMBL" id="CM023491">
    <property type="protein sequence ID" value="KAH6941107.1"/>
    <property type="molecule type" value="Genomic_DNA"/>
</dbReference>
<sequence>MWDGVGEGLHDAHQDYPVPWTLPKPNTAGHMKEADSCSLRHGSEVSKFDDVHLGIPRRRDGLEKRKALKRRGTGGRRRRNVKRKLEG</sequence>
<comment type="caution">
    <text evidence="1">The sequence shown here is derived from an EMBL/GenBank/DDBJ whole genome shotgun (WGS) entry which is preliminary data.</text>
</comment>
<gene>
    <name evidence="1" type="ORF">HPB50_013705</name>
</gene>
<dbReference type="Proteomes" id="UP000821845">
    <property type="component" value="Chromosome 11"/>
</dbReference>
<proteinExistence type="predicted"/>
<evidence type="ECO:0000313" key="1">
    <source>
        <dbReference type="EMBL" id="KAH6941107.1"/>
    </source>
</evidence>
<protein>
    <submittedName>
        <fullName evidence="1">Uncharacterized protein</fullName>
    </submittedName>
</protein>
<keyword evidence="2" id="KW-1185">Reference proteome</keyword>
<name>A0ACB7T6S7_HYAAI</name>
<organism evidence="1 2">
    <name type="scientific">Hyalomma asiaticum</name>
    <name type="common">Tick</name>
    <dbReference type="NCBI Taxonomy" id="266040"/>
    <lineage>
        <taxon>Eukaryota</taxon>
        <taxon>Metazoa</taxon>
        <taxon>Ecdysozoa</taxon>
        <taxon>Arthropoda</taxon>
        <taxon>Chelicerata</taxon>
        <taxon>Arachnida</taxon>
        <taxon>Acari</taxon>
        <taxon>Parasitiformes</taxon>
        <taxon>Ixodida</taxon>
        <taxon>Ixodoidea</taxon>
        <taxon>Ixodidae</taxon>
        <taxon>Hyalomminae</taxon>
        <taxon>Hyalomma</taxon>
    </lineage>
</organism>
<reference evidence="1" key="1">
    <citation type="submission" date="2020-05" db="EMBL/GenBank/DDBJ databases">
        <title>Large-scale comparative analyses of tick genomes elucidate their genetic diversity and vector capacities.</title>
        <authorList>
            <person name="Jia N."/>
            <person name="Wang J."/>
            <person name="Shi W."/>
            <person name="Du L."/>
            <person name="Sun Y."/>
            <person name="Zhan W."/>
            <person name="Jiang J."/>
            <person name="Wang Q."/>
            <person name="Zhang B."/>
            <person name="Ji P."/>
            <person name="Sakyi L.B."/>
            <person name="Cui X."/>
            <person name="Yuan T."/>
            <person name="Jiang B."/>
            <person name="Yang W."/>
            <person name="Lam T.T.-Y."/>
            <person name="Chang Q."/>
            <person name="Ding S."/>
            <person name="Wang X."/>
            <person name="Zhu J."/>
            <person name="Ruan X."/>
            <person name="Zhao L."/>
            <person name="Wei J."/>
            <person name="Que T."/>
            <person name="Du C."/>
            <person name="Cheng J."/>
            <person name="Dai P."/>
            <person name="Han X."/>
            <person name="Huang E."/>
            <person name="Gao Y."/>
            <person name="Liu J."/>
            <person name="Shao H."/>
            <person name="Ye R."/>
            <person name="Li L."/>
            <person name="Wei W."/>
            <person name="Wang X."/>
            <person name="Wang C."/>
            <person name="Yang T."/>
            <person name="Huo Q."/>
            <person name="Li W."/>
            <person name="Guo W."/>
            <person name="Chen H."/>
            <person name="Zhou L."/>
            <person name="Ni X."/>
            <person name="Tian J."/>
            <person name="Zhou Y."/>
            <person name="Sheng Y."/>
            <person name="Liu T."/>
            <person name="Pan Y."/>
            <person name="Xia L."/>
            <person name="Li J."/>
            <person name="Zhao F."/>
            <person name="Cao W."/>
        </authorList>
    </citation>
    <scope>NUCLEOTIDE SEQUENCE</scope>
    <source>
        <strain evidence="1">Hyas-2018</strain>
    </source>
</reference>
<accession>A0ACB7T6S7</accession>
<evidence type="ECO:0000313" key="2">
    <source>
        <dbReference type="Proteomes" id="UP000821845"/>
    </source>
</evidence>